<dbReference type="AlphaFoldDB" id="A0A1I7XHN9"/>
<sequence length="75" mass="8337">MNKKLIIYTTQQVLSWPSGSHRRVRRSCRGSDPGPYNFGLLRAFMSRGICLSALLPPTLREEVGIILNASEAFGT</sequence>
<dbReference type="WBParaSite" id="Hba_17264">
    <property type="protein sequence ID" value="Hba_17264"/>
    <property type="gene ID" value="Hba_17264"/>
</dbReference>
<evidence type="ECO:0000313" key="1">
    <source>
        <dbReference type="Proteomes" id="UP000095283"/>
    </source>
</evidence>
<accession>A0A1I7XHN9</accession>
<name>A0A1I7XHN9_HETBA</name>
<protein>
    <submittedName>
        <fullName evidence="2">Uncharacterized protein</fullName>
    </submittedName>
</protein>
<dbReference type="Proteomes" id="UP000095283">
    <property type="component" value="Unplaced"/>
</dbReference>
<reference evidence="2" key="1">
    <citation type="submission" date="2016-11" db="UniProtKB">
        <authorList>
            <consortium name="WormBaseParasite"/>
        </authorList>
    </citation>
    <scope>IDENTIFICATION</scope>
</reference>
<proteinExistence type="predicted"/>
<organism evidence="1 2">
    <name type="scientific">Heterorhabditis bacteriophora</name>
    <name type="common">Entomopathogenic nematode worm</name>
    <dbReference type="NCBI Taxonomy" id="37862"/>
    <lineage>
        <taxon>Eukaryota</taxon>
        <taxon>Metazoa</taxon>
        <taxon>Ecdysozoa</taxon>
        <taxon>Nematoda</taxon>
        <taxon>Chromadorea</taxon>
        <taxon>Rhabditida</taxon>
        <taxon>Rhabditina</taxon>
        <taxon>Rhabditomorpha</taxon>
        <taxon>Strongyloidea</taxon>
        <taxon>Heterorhabditidae</taxon>
        <taxon>Heterorhabditis</taxon>
    </lineage>
</organism>
<keyword evidence="1" id="KW-1185">Reference proteome</keyword>
<evidence type="ECO:0000313" key="2">
    <source>
        <dbReference type="WBParaSite" id="Hba_17264"/>
    </source>
</evidence>